<sequence length="124" mass="13937">MADLNGDWLGTYWQSGTPTRFEATFVQSKNSLSGSILDDNYLGEASVSGEVIGRSINFTKCYLITSPHPVKYIGTLSEDENYIQGKWTINPRCFGVWEARRSGENLIVDLQTRLQQQFKVSGVH</sequence>
<evidence type="ECO:0000313" key="1">
    <source>
        <dbReference type="EMBL" id="MDR9898506.1"/>
    </source>
</evidence>
<keyword evidence="2" id="KW-1185">Reference proteome</keyword>
<dbReference type="RefSeq" id="WP_208342893.1">
    <property type="nucleotide sequence ID" value="NZ_CAWQFN010000219.1"/>
</dbReference>
<dbReference type="Proteomes" id="UP000667802">
    <property type="component" value="Unassembled WGS sequence"/>
</dbReference>
<name>A0AAP5M7T8_9CYAN</name>
<protein>
    <submittedName>
        <fullName evidence="1">Uncharacterized protein</fullName>
    </submittedName>
</protein>
<comment type="caution">
    <text evidence="1">The sequence shown here is derived from an EMBL/GenBank/DDBJ whole genome shotgun (WGS) entry which is preliminary data.</text>
</comment>
<proteinExistence type="predicted"/>
<evidence type="ECO:0000313" key="2">
    <source>
        <dbReference type="Proteomes" id="UP000667802"/>
    </source>
</evidence>
<accession>A0AAP5M7T8</accession>
<dbReference type="AlphaFoldDB" id="A0AAP5M7T8"/>
<organism evidence="1 2">
    <name type="scientific">Aetokthonos hydrillicola Thurmond2011</name>
    <dbReference type="NCBI Taxonomy" id="2712845"/>
    <lineage>
        <taxon>Bacteria</taxon>
        <taxon>Bacillati</taxon>
        <taxon>Cyanobacteriota</taxon>
        <taxon>Cyanophyceae</taxon>
        <taxon>Nostocales</taxon>
        <taxon>Hapalosiphonaceae</taxon>
        <taxon>Aetokthonos</taxon>
    </lineage>
</organism>
<gene>
    <name evidence="1" type="ORF">G7B40_028700</name>
</gene>
<reference evidence="2" key="1">
    <citation type="journal article" date="2021" name="Science">
        <title>Hunting the eagle killer: A cyanobacterial neurotoxin causes vacuolar myelinopathy.</title>
        <authorList>
            <person name="Breinlinger S."/>
            <person name="Phillips T.J."/>
            <person name="Haram B.N."/>
            <person name="Mares J."/>
            <person name="Martinez Yerena J.A."/>
            <person name="Hrouzek P."/>
            <person name="Sobotka R."/>
            <person name="Henderson W.M."/>
            <person name="Schmieder P."/>
            <person name="Williams S.M."/>
            <person name="Lauderdale J.D."/>
            <person name="Wilde H.D."/>
            <person name="Gerrin W."/>
            <person name="Kust A."/>
            <person name="Washington J.W."/>
            <person name="Wagner C."/>
            <person name="Geier B."/>
            <person name="Liebeke M."/>
            <person name="Enke H."/>
            <person name="Niedermeyer T.H.J."/>
            <person name="Wilde S.B."/>
        </authorList>
    </citation>
    <scope>NUCLEOTIDE SEQUENCE [LARGE SCALE GENOMIC DNA]</scope>
    <source>
        <strain evidence="2">Thurmond2011</strain>
    </source>
</reference>
<dbReference type="EMBL" id="JAALHA020000018">
    <property type="protein sequence ID" value="MDR9898506.1"/>
    <property type="molecule type" value="Genomic_DNA"/>
</dbReference>